<dbReference type="PROSITE" id="PS51186">
    <property type="entry name" value="GNAT"/>
    <property type="match status" value="1"/>
</dbReference>
<dbReference type="SUPFAM" id="SSF55729">
    <property type="entry name" value="Acyl-CoA N-acyltransferases (Nat)"/>
    <property type="match status" value="1"/>
</dbReference>
<evidence type="ECO:0000259" key="3">
    <source>
        <dbReference type="PROSITE" id="PS51186"/>
    </source>
</evidence>
<dbReference type="InterPro" id="IPR000182">
    <property type="entry name" value="GNAT_dom"/>
</dbReference>
<dbReference type="Pfam" id="PF00583">
    <property type="entry name" value="Acetyltransf_1"/>
    <property type="match status" value="1"/>
</dbReference>
<reference evidence="4" key="2">
    <citation type="submission" date="2020-09" db="EMBL/GenBank/DDBJ databases">
        <authorList>
            <person name="Sun Q."/>
            <person name="Zhou Y."/>
        </authorList>
    </citation>
    <scope>NUCLEOTIDE SEQUENCE</scope>
    <source>
        <strain evidence="4">CGMCC 1.16012</strain>
    </source>
</reference>
<dbReference type="EMBL" id="BMKN01000003">
    <property type="protein sequence ID" value="GGE61733.1"/>
    <property type="molecule type" value="Genomic_DNA"/>
</dbReference>
<keyword evidence="2" id="KW-0012">Acyltransferase</keyword>
<protein>
    <recommendedName>
        <fullName evidence="3">N-acetyltransferase domain-containing protein</fullName>
    </recommendedName>
</protein>
<dbReference type="CDD" id="cd04301">
    <property type="entry name" value="NAT_SF"/>
    <property type="match status" value="1"/>
</dbReference>
<proteinExistence type="predicted"/>
<keyword evidence="1" id="KW-0808">Transferase</keyword>
<dbReference type="PANTHER" id="PTHR43877:SF2">
    <property type="entry name" value="AMINOALKYLPHOSPHONATE N-ACETYLTRANSFERASE-RELATED"/>
    <property type="match status" value="1"/>
</dbReference>
<comment type="caution">
    <text evidence="4">The sequence shown here is derived from an EMBL/GenBank/DDBJ whole genome shotgun (WGS) entry which is preliminary data.</text>
</comment>
<organism evidence="4 5">
    <name type="scientific">Actibacterium pelagium</name>
    <dbReference type="NCBI Taxonomy" id="2029103"/>
    <lineage>
        <taxon>Bacteria</taxon>
        <taxon>Pseudomonadati</taxon>
        <taxon>Pseudomonadota</taxon>
        <taxon>Alphaproteobacteria</taxon>
        <taxon>Rhodobacterales</taxon>
        <taxon>Roseobacteraceae</taxon>
        <taxon>Actibacterium</taxon>
    </lineage>
</organism>
<dbReference type="PANTHER" id="PTHR43877">
    <property type="entry name" value="AMINOALKYLPHOSPHONATE N-ACETYLTRANSFERASE-RELATED-RELATED"/>
    <property type="match status" value="1"/>
</dbReference>
<evidence type="ECO:0000313" key="5">
    <source>
        <dbReference type="Proteomes" id="UP000606730"/>
    </source>
</evidence>
<dbReference type="AlphaFoldDB" id="A0A917AMB1"/>
<evidence type="ECO:0000256" key="2">
    <source>
        <dbReference type="ARBA" id="ARBA00023315"/>
    </source>
</evidence>
<evidence type="ECO:0000313" key="4">
    <source>
        <dbReference type="EMBL" id="GGE61733.1"/>
    </source>
</evidence>
<sequence length="129" mass="14673">MDPERFAQVLRDLPELHARPRGGIFIGLVDDQPAGCVMYNEQSAGVAEFNRMFVSEAGRGYGVGRRLLNRMFDQMIEDGYQKVIFSSAIFLTHARAMYEAAGFTDMAHPDGFPNEWKPYVYFMERPLLG</sequence>
<dbReference type="Gene3D" id="3.40.630.30">
    <property type="match status" value="1"/>
</dbReference>
<dbReference type="GO" id="GO:0016747">
    <property type="term" value="F:acyltransferase activity, transferring groups other than amino-acyl groups"/>
    <property type="evidence" value="ECO:0007669"/>
    <property type="project" value="InterPro"/>
</dbReference>
<name>A0A917AMB1_9RHOB</name>
<reference evidence="4" key="1">
    <citation type="journal article" date="2014" name="Int. J. Syst. Evol. Microbiol.">
        <title>Complete genome sequence of Corynebacterium casei LMG S-19264T (=DSM 44701T), isolated from a smear-ripened cheese.</title>
        <authorList>
            <consortium name="US DOE Joint Genome Institute (JGI-PGF)"/>
            <person name="Walter F."/>
            <person name="Albersmeier A."/>
            <person name="Kalinowski J."/>
            <person name="Ruckert C."/>
        </authorList>
    </citation>
    <scope>NUCLEOTIDE SEQUENCE</scope>
    <source>
        <strain evidence="4">CGMCC 1.16012</strain>
    </source>
</reference>
<feature type="domain" description="N-acetyltransferase" evidence="3">
    <location>
        <begin position="1"/>
        <end position="128"/>
    </location>
</feature>
<keyword evidence="5" id="KW-1185">Reference proteome</keyword>
<dbReference type="Proteomes" id="UP000606730">
    <property type="component" value="Unassembled WGS sequence"/>
</dbReference>
<dbReference type="InterPro" id="IPR016181">
    <property type="entry name" value="Acyl_CoA_acyltransferase"/>
</dbReference>
<gene>
    <name evidence="4" type="ORF">GCM10011517_31670</name>
</gene>
<accession>A0A917AMB1</accession>
<dbReference type="InterPro" id="IPR050832">
    <property type="entry name" value="Bact_Acetyltransf"/>
</dbReference>
<evidence type="ECO:0000256" key="1">
    <source>
        <dbReference type="ARBA" id="ARBA00022679"/>
    </source>
</evidence>